<reference evidence="1" key="2">
    <citation type="journal article" date="2021" name="PeerJ">
        <title>Extensive microbial diversity within the chicken gut microbiome revealed by metagenomics and culture.</title>
        <authorList>
            <person name="Gilroy R."/>
            <person name="Ravi A."/>
            <person name="Getino M."/>
            <person name="Pursley I."/>
            <person name="Horton D.L."/>
            <person name="Alikhan N.F."/>
            <person name="Baker D."/>
            <person name="Gharbi K."/>
            <person name="Hall N."/>
            <person name="Watson M."/>
            <person name="Adriaenssens E.M."/>
            <person name="Foster-Nyarko E."/>
            <person name="Jarju S."/>
            <person name="Secka A."/>
            <person name="Antonio M."/>
            <person name="Oren A."/>
            <person name="Chaudhuri R.R."/>
            <person name="La Ragione R."/>
            <person name="Hildebrand F."/>
            <person name="Pallen M.J."/>
        </authorList>
    </citation>
    <scope>NUCLEOTIDE SEQUENCE</scope>
    <source>
        <strain evidence="1">CHK176-6737</strain>
    </source>
</reference>
<accession>A0A9D1MW07</accession>
<organism evidence="1 2">
    <name type="scientific">Candidatus Scybalenecus merdavium</name>
    <dbReference type="NCBI Taxonomy" id="2840939"/>
    <lineage>
        <taxon>Bacteria</taxon>
        <taxon>Bacillati</taxon>
        <taxon>Bacillota</taxon>
        <taxon>Clostridia</taxon>
        <taxon>Eubacteriales</taxon>
        <taxon>Oscillospiraceae</taxon>
        <taxon>Oscillospiraceae incertae sedis</taxon>
        <taxon>Candidatus Scybalenecus</taxon>
    </lineage>
</organism>
<name>A0A9D1MW07_9FIRM</name>
<comment type="caution">
    <text evidence="1">The sequence shown here is derived from an EMBL/GenBank/DDBJ whole genome shotgun (WGS) entry which is preliminary data.</text>
</comment>
<dbReference type="AlphaFoldDB" id="A0A9D1MW07"/>
<reference evidence="1" key="1">
    <citation type="submission" date="2020-10" db="EMBL/GenBank/DDBJ databases">
        <authorList>
            <person name="Gilroy R."/>
        </authorList>
    </citation>
    <scope>NUCLEOTIDE SEQUENCE</scope>
    <source>
        <strain evidence="1">CHK176-6737</strain>
    </source>
</reference>
<gene>
    <name evidence="1" type="ORF">IAD23_07385</name>
</gene>
<evidence type="ECO:0000313" key="1">
    <source>
        <dbReference type="EMBL" id="HIU69760.1"/>
    </source>
</evidence>
<dbReference type="Proteomes" id="UP000824125">
    <property type="component" value="Unassembled WGS sequence"/>
</dbReference>
<dbReference type="EMBL" id="DVNM01000042">
    <property type="protein sequence ID" value="HIU69760.1"/>
    <property type="molecule type" value="Genomic_DNA"/>
</dbReference>
<evidence type="ECO:0000313" key="2">
    <source>
        <dbReference type="Proteomes" id="UP000824125"/>
    </source>
</evidence>
<proteinExistence type="predicted"/>
<sequence>MWISKKLAGSRQNAAVQTAGVTASQAGFFEANGEAGMRLSEFFLPYGLRTLAPKGEEVLVLSDGAKRLICGCRTDCSAVESGEVELYSAGGAYIRLQNDGSVIINGLKISAQGEIENGQ</sequence>
<protein>
    <submittedName>
        <fullName evidence="1">Uncharacterized protein</fullName>
    </submittedName>
</protein>